<organism evidence="7 8">
    <name type="scientific">Flavobacterium sediminis</name>
    <dbReference type="NCBI Taxonomy" id="2201181"/>
    <lineage>
        <taxon>Bacteria</taxon>
        <taxon>Pseudomonadati</taxon>
        <taxon>Bacteroidota</taxon>
        <taxon>Flavobacteriia</taxon>
        <taxon>Flavobacteriales</taxon>
        <taxon>Flavobacteriaceae</taxon>
        <taxon>Flavobacterium</taxon>
    </lineage>
</organism>
<dbReference type="GO" id="GO:0006352">
    <property type="term" value="P:DNA-templated transcription initiation"/>
    <property type="evidence" value="ECO:0007669"/>
    <property type="project" value="InterPro"/>
</dbReference>
<dbReference type="PANTHER" id="PTHR43133:SF46">
    <property type="entry name" value="RNA POLYMERASE SIGMA-70 FACTOR ECF SUBFAMILY"/>
    <property type="match status" value="1"/>
</dbReference>
<dbReference type="GO" id="GO:0003677">
    <property type="term" value="F:DNA binding"/>
    <property type="evidence" value="ECO:0007669"/>
    <property type="project" value="InterPro"/>
</dbReference>
<dbReference type="Proteomes" id="UP000245429">
    <property type="component" value="Chromosome"/>
</dbReference>
<dbReference type="EMBL" id="CP029463">
    <property type="protein sequence ID" value="AWM14074.1"/>
    <property type="molecule type" value="Genomic_DNA"/>
</dbReference>
<dbReference type="RefSeq" id="WP_109569441.1">
    <property type="nucleotide sequence ID" value="NZ_CP029463.1"/>
</dbReference>
<dbReference type="Gene3D" id="1.10.1740.10">
    <property type="match status" value="1"/>
</dbReference>
<evidence type="ECO:0000256" key="1">
    <source>
        <dbReference type="ARBA" id="ARBA00010641"/>
    </source>
</evidence>
<feature type="domain" description="RNA polymerase sigma factor 70 region 4 type 2" evidence="6">
    <location>
        <begin position="122"/>
        <end position="173"/>
    </location>
</feature>
<dbReference type="NCBIfam" id="TIGR02937">
    <property type="entry name" value="sigma70-ECF"/>
    <property type="match status" value="1"/>
</dbReference>
<feature type="domain" description="RNA polymerase sigma-70 region 2" evidence="5">
    <location>
        <begin position="28"/>
        <end position="94"/>
    </location>
</feature>
<dbReference type="InterPro" id="IPR007627">
    <property type="entry name" value="RNA_pol_sigma70_r2"/>
</dbReference>
<evidence type="ECO:0000256" key="4">
    <source>
        <dbReference type="ARBA" id="ARBA00023163"/>
    </source>
</evidence>
<evidence type="ECO:0000259" key="6">
    <source>
        <dbReference type="Pfam" id="PF08281"/>
    </source>
</evidence>
<name>A0A2U8QW04_9FLAO</name>
<dbReference type="CDD" id="cd06171">
    <property type="entry name" value="Sigma70_r4"/>
    <property type="match status" value="1"/>
</dbReference>
<dbReference type="Gene3D" id="1.10.10.10">
    <property type="entry name" value="Winged helix-like DNA-binding domain superfamily/Winged helix DNA-binding domain"/>
    <property type="match status" value="1"/>
</dbReference>
<dbReference type="AlphaFoldDB" id="A0A2U8QW04"/>
<dbReference type="KEGG" id="fse:DI487_09545"/>
<dbReference type="InterPro" id="IPR014284">
    <property type="entry name" value="RNA_pol_sigma-70_dom"/>
</dbReference>
<evidence type="ECO:0000313" key="8">
    <source>
        <dbReference type="Proteomes" id="UP000245429"/>
    </source>
</evidence>
<dbReference type="InterPro" id="IPR013324">
    <property type="entry name" value="RNA_pol_sigma_r3/r4-like"/>
</dbReference>
<reference evidence="7 8" key="1">
    <citation type="submission" date="2018-05" db="EMBL/GenBank/DDBJ databases">
        <title>Flavobacterium sp. MEBiC07310.</title>
        <authorList>
            <person name="Baek K."/>
        </authorList>
    </citation>
    <scope>NUCLEOTIDE SEQUENCE [LARGE SCALE GENOMIC DNA]</scope>
    <source>
        <strain evidence="7 8">MEBiC07310</strain>
    </source>
</reference>
<dbReference type="InterPro" id="IPR013325">
    <property type="entry name" value="RNA_pol_sigma_r2"/>
</dbReference>
<keyword evidence="8" id="KW-1185">Reference proteome</keyword>
<keyword evidence="2" id="KW-0805">Transcription regulation</keyword>
<evidence type="ECO:0000256" key="3">
    <source>
        <dbReference type="ARBA" id="ARBA00023082"/>
    </source>
</evidence>
<dbReference type="Pfam" id="PF04542">
    <property type="entry name" value="Sigma70_r2"/>
    <property type="match status" value="1"/>
</dbReference>
<dbReference type="SUPFAM" id="SSF88946">
    <property type="entry name" value="Sigma2 domain of RNA polymerase sigma factors"/>
    <property type="match status" value="1"/>
</dbReference>
<dbReference type="InterPro" id="IPR013249">
    <property type="entry name" value="RNA_pol_sigma70_r4_t2"/>
</dbReference>
<comment type="similarity">
    <text evidence="1">Belongs to the sigma-70 factor family. ECF subfamily.</text>
</comment>
<sequence>MKVINLHRDENKTIQQAIVHNRQAQRILYEKYSPKMLSVCRQYVKDVQHAEDVMITAFMKVFTNLGRYENKGSFEGWIRRIMIHECIDFLRVKKNFISHDAIDVLSDGQEISLETTDFSVDDIQYLIDNLPDGCRTVFNLYAVEGYKHQEIAKMLNINEGTSKSQLAHARKLLQNKINLLKANENGTE</sequence>
<evidence type="ECO:0000256" key="2">
    <source>
        <dbReference type="ARBA" id="ARBA00023015"/>
    </source>
</evidence>
<dbReference type="SUPFAM" id="SSF88659">
    <property type="entry name" value="Sigma3 and sigma4 domains of RNA polymerase sigma factors"/>
    <property type="match status" value="1"/>
</dbReference>
<accession>A0A2U8QW04</accession>
<dbReference type="GO" id="GO:0016987">
    <property type="term" value="F:sigma factor activity"/>
    <property type="evidence" value="ECO:0007669"/>
    <property type="project" value="UniProtKB-KW"/>
</dbReference>
<protein>
    <submittedName>
        <fullName evidence="7">RNA polymerase subunit sigma-70</fullName>
    </submittedName>
</protein>
<dbReference type="PANTHER" id="PTHR43133">
    <property type="entry name" value="RNA POLYMERASE ECF-TYPE SIGMA FACTO"/>
    <property type="match status" value="1"/>
</dbReference>
<evidence type="ECO:0000259" key="5">
    <source>
        <dbReference type="Pfam" id="PF04542"/>
    </source>
</evidence>
<keyword evidence="3" id="KW-0731">Sigma factor</keyword>
<gene>
    <name evidence="7" type="ORF">DI487_09545</name>
</gene>
<proteinExistence type="inferred from homology"/>
<dbReference type="InterPro" id="IPR036388">
    <property type="entry name" value="WH-like_DNA-bd_sf"/>
</dbReference>
<dbReference type="OrthoDB" id="1056775at2"/>
<keyword evidence="4" id="KW-0804">Transcription</keyword>
<dbReference type="Pfam" id="PF08281">
    <property type="entry name" value="Sigma70_r4_2"/>
    <property type="match status" value="1"/>
</dbReference>
<evidence type="ECO:0000313" key="7">
    <source>
        <dbReference type="EMBL" id="AWM14074.1"/>
    </source>
</evidence>
<dbReference type="InterPro" id="IPR039425">
    <property type="entry name" value="RNA_pol_sigma-70-like"/>
</dbReference>